<organism evidence="2">
    <name type="scientific">Myoviridae sp. ctu2j3</name>
    <dbReference type="NCBI Taxonomy" id="2825197"/>
    <lineage>
        <taxon>Viruses</taxon>
        <taxon>Duplodnaviria</taxon>
        <taxon>Heunggongvirae</taxon>
        <taxon>Uroviricota</taxon>
        <taxon>Caudoviricetes</taxon>
    </lineage>
</organism>
<dbReference type="EMBL" id="BK016090">
    <property type="protein sequence ID" value="DAF94372.1"/>
    <property type="molecule type" value="Genomic_DNA"/>
</dbReference>
<accession>A0A8S5UIV6</accession>
<protein>
    <submittedName>
        <fullName evidence="2">Uncharacterized protein</fullName>
    </submittedName>
</protein>
<proteinExistence type="predicted"/>
<feature type="compositionally biased region" description="Polar residues" evidence="1">
    <location>
        <begin position="51"/>
        <end position="63"/>
    </location>
</feature>
<sequence>MNSTNSLLSRLAASSMEENNGRASDEYAMDSQAELPELDPSENTGEIGVGQNRQGGSPSTYLQPTILGAAQRLAGLEE</sequence>
<evidence type="ECO:0000313" key="2">
    <source>
        <dbReference type="EMBL" id="DAF94363.1"/>
    </source>
</evidence>
<evidence type="ECO:0000256" key="1">
    <source>
        <dbReference type="SAM" id="MobiDB-lite"/>
    </source>
</evidence>
<dbReference type="EMBL" id="BK016090">
    <property type="protein sequence ID" value="DAF94363.1"/>
    <property type="molecule type" value="Genomic_DNA"/>
</dbReference>
<name>A0A8S5UIV6_9CAUD</name>
<feature type="region of interest" description="Disordered" evidence="1">
    <location>
        <begin position="1"/>
        <end position="64"/>
    </location>
</feature>
<reference evidence="2" key="1">
    <citation type="journal article" date="2021" name="Proc. Natl. Acad. Sci. U.S.A.">
        <title>A Catalog of Tens of Thousands of Viruses from Human Metagenomes Reveals Hidden Associations with Chronic Diseases.</title>
        <authorList>
            <person name="Tisza M.J."/>
            <person name="Buck C.B."/>
        </authorList>
    </citation>
    <scope>NUCLEOTIDE SEQUENCE</scope>
    <source>
        <strain evidence="2">Ctu2j3</strain>
    </source>
</reference>